<evidence type="ECO:0000259" key="6">
    <source>
        <dbReference type="PROSITE" id="PS50049"/>
    </source>
</evidence>
<dbReference type="RefSeq" id="XP_031583270.1">
    <property type="nucleotide sequence ID" value="XM_031727410.2"/>
</dbReference>
<keyword evidence="5" id="KW-0812">Transmembrane</keyword>
<dbReference type="Pfam" id="PF00229">
    <property type="entry name" value="TNF"/>
    <property type="match status" value="1"/>
</dbReference>
<dbReference type="Gene3D" id="2.60.120.40">
    <property type="match status" value="1"/>
</dbReference>
<evidence type="ECO:0000256" key="5">
    <source>
        <dbReference type="SAM" id="Phobius"/>
    </source>
</evidence>
<dbReference type="GeneID" id="116310566"/>
<dbReference type="SUPFAM" id="SSF49842">
    <property type="entry name" value="TNF-like"/>
    <property type="match status" value="1"/>
</dbReference>
<evidence type="ECO:0000313" key="8">
    <source>
        <dbReference type="Proteomes" id="UP000472276"/>
    </source>
</evidence>
<keyword evidence="8" id="KW-1185">Reference proteome</keyword>
<proteinExistence type="inferred from homology"/>
<evidence type="ECO:0000256" key="3">
    <source>
        <dbReference type="ARBA" id="ARBA00022514"/>
    </source>
</evidence>
<comment type="subcellular location">
    <subcellularLocation>
        <location evidence="1">Membrane</location>
    </subcellularLocation>
</comment>
<dbReference type="Proteomes" id="UP000472276">
    <property type="component" value="Unassembled WGS sequence"/>
</dbReference>
<dbReference type="RefSeq" id="XP_031583269.1">
    <property type="nucleotide sequence ID" value="XM_031727409.2"/>
</dbReference>
<dbReference type="SMART" id="SM00207">
    <property type="entry name" value="TNF"/>
    <property type="match status" value="1"/>
</dbReference>
<feature type="domain" description="THD" evidence="6">
    <location>
        <begin position="103"/>
        <end position="247"/>
    </location>
</feature>
<dbReference type="GO" id="GO:0016020">
    <property type="term" value="C:membrane"/>
    <property type="evidence" value="ECO:0007669"/>
    <property type="project" value="UniProtKB-SubCell"/>
</dbReference>
<evidence type="ECO:0000256" key="1">
    <source>
        <dbReference type="ARBA" id="ARBA00004370"/>
    </source>
</evidence>
<dbReference type="AlphaFoldDB" id="A0A668TKR7"/>
<organism evidence="7 8">
    <name type="scientific">Oreochromis aureus</name>
    <name type="common">Israeli tilapia</name>
    <name type="synonym">Chromis aureus</name>
    <dbReference type="NCBI Taxonomy" id="47969"/>
    <lineage>
        <taxon>Eukaryota</taxon>
        <taxon>Metazoa</taxon>
        <taxon>Chordata</taxon>
        <taxon>Craniata</taxon>
        <taxon>Vertebrata</taxon>
        <taxon>Euteleostomi</taxon>
        <taxon>Actinopterygii</taxon>
        <taxon>Neopterygii</taxon>
        <taxon>Teleostei</taxon>
        <taxon>Neoteleostei</taxon>
        <taxon>Acanthomorphata</taxon>
        <taxon>Ovalentaria</taxon>
        <taxon>Cichlomorphae</taxon>
        <taxon>Cichliformes</taxon>
        <taxon>Cichlidae</taxon>
        <taxon>African cichlids</taxon>
        <taxon>Pseudocrenilabrinae</taxon>
        <taxon>Oreochromini</taxon>
        <taxon>Oreochromis</taxon>
    </lineage>
</organism>
<protein>
    <recommendedName>
        <fullName evidence="6">THD domain-containing protein</fullName>
    </recommendedName>
</protein>
<reference evidence="7" key="2">
    <citation type="submission" date="2025-09" db="UniProtKB">
        <authorList>
            <consortium name="Ensembl"/>
        </authorList>
    </citation>
    <scope>IDENTIFICATION</scope>
</reference>
<dbReference type="GO" id="GO:0005615">
    <property type="term" value="C:extracellular space"/>
    <property type="evidence" value="ECO:0007669"/>
    <property type="project" value="UniProtKB-KW"/>
</dbReference>
<accession>A0A668TKR7</accession>
<sequence>MSEGGVGACPQVFVVDSQASYLKMPPERKPRGSQLQKLLLLLVGLAMLGIIIEGFLIYRLFQKTEEFSLFNHEHDLKNWSNPKPEGLVGQMRDGKMSGDERRPFAHLLGSNNPMGENDVVQWAKEGEAVTQDMKYKEGRLIVEKEGYYYIYSKVIINAVEECSLSQHKVMKKTKAYDKPIELMQSKSIHCSTSKPHSKLPDTSEDLWNSYLAGIFQLQVGDEIYVTLKNITKIRPGSSLNFMGAFMVSP</sequence>
<dbReference type="CDD" id="cd00184">
    <property type="entry name" value="TNF"/>
    <property type="match status" value="1"/>
</dbReference>
<evidence type="ECO:0000313" key="7">
    <source>
        <dbReference type="Ensembl" id="ENSOABP00000027839.1"/>
    </source>
</evidence>
<dbReference type="InterPro" id="IPR008983">
    <property type="entry name" value="Tumour_necrosis_fac-like_dom"/>
</dbReference>
<dbReference type="OMA" id="HYYLYSK"/>
<dbReference type="PANTHER" id="PTHR11471:SF56">
    <property type="entry name" value="TUMOR NECROSIS FACTOR LIGAND SUPERFAMILY MEMBER 14-LIKE"/>
    <property type="match status" value="1"/>
</dbReference>
<dbReference type="GO" id="GO:0005125">
    <property type="term" value="F:cytokine activity"/>
    <property type="evidence" value="ECO:0007669"/>
    <property type="project" value="UniProtKB-KW"/>
</dbReference>
<evidence type="ECO:0000256" key="4">
    <source>
        <dbReference type="ARBA" id="ARBA00023136"/>
    </source>
</evidence>
<comment type="similarity">
    <text evidence="2">Belongs to the tumor necrosis factor family.</text>
</comment>
<reference evidence="7" key="1">
    <citation type="submission" date="2025-08" db="UniProtKB">
        <authorList>
            <consortium name="Ensembl"/>
        </authorList>
    </citation>
    <scope>IDENTIFICATION</scope>
</reference>
<keyword evidence="4 5" id="KW-0472">Membrane</keyword>
<feature type="transmembrane region" description="Helical" evidence="5">
    <location>
        <begin position="38"/>
        <end position="61"/>
    </location>
</feature>
<keyword evidence="3" id="KW-0202">Cytokine</keyword>
<name>A0A668TKR7_OREAU</name>
<evidence type="ECO:0000256" key="2">
    <source>
        <dbReference type="ARBA" id="ARBA00008670"/>
    </source>
</evidence>
<dbReference type="KEGG" id="oau:116310566"/>
<dbReference type="GO" id="GO:0006955">
    <property type="term" value="P:immune response"/>
    <property type="evidence" value="ECO:0007669"/>
    <property type="project" value="InterPro"/>
</dbReference>
<gene>
    <name evidence="7" type="primary">LOC116310566</name>
</gene>
<dbReference type="GO" id="GO:0005164">
    <property type="term" value="F:tumor necrosis factor receptor binding"/>
    <property type="evidence" value="ECO:0007669"/>
    <property type="project" value="InterPro"/>
</dbReference>
<dbReference type="InterPro" id="IPR006052">
    <property type="entry name" value="TNF_dom"/>
</dbReference>
<dbReference type="PROSITE" id="PS50049">
    <property type="entry name" value="THD_2"/>
    <property type="match status" value="1"/>
</dbReference>
<keyword evidence="5" id="KW-1133">Transmembrane helix</keyword>
<dbReference type="PANTHER" id="PTHR11471">
    <property type="entry name" value="TUMOR NECROSIS FACTOR FAMILY MEMBER"/>
    <property type="match status" value="1"/>
</dbReference>
<dbReference type="Ensembl" id="ENSOABT00000028620.2">
    <property type="protein sequence ID" value="ENSOABP00000027839.1"/>
    <property type="gene ID" value="ENSOABG00000013075.2"/>
</dbReference>